<dbReference type="AlphaFoldDB" id="B8IBY4"/>
<dbReference type="KEGG" id="mno:Mnod_6381"/>
<dbReference type="HOGENOM" id="CLU_2666903_0_0_5"/>
<keyword evidence="2" id="KW-1185">Reference proteome</keyword>
<dbReference type="eggNOG" id="ENOG5031295">
    <property type="taxonomic scope" value="Bacteria"/>
</dbReference>
<name>B8IBY4_METNO</name>
<dbReference type="EMBL" id="CP001349">
    <property type="protein sequence ID" value="ACL61166.1"/>
    <property type="molecule type" value="Genomic_DNA"/>
</dbReference>
<accession>B8IBY4</accession>
<reference evidence="1 2" key="1">
    <citation type="submission" date="2009-01" db="EMBL/GenBank/DDBJ databases">
        <title>Complete sequence of chromosome of Methylobacterium nodulans ORS 2060.</title>
        <authorList>
            <consortium name="US DOE Joint Genome Institute"/>
            <person name="Lucas S."/>
            <person name="Copeland A."/>
            <person name="Lapidus A."/>
            <person name="Glavina del Rio T."/>
            <person name="Dalin E."/>
            <person name="Tice H."/>
            <person name="Bruce D."/>
            <person name="Goodwin L."/>
            <person name="Pitluck S."/>
            <person name="Sims D."/>
            <person name="Brettin T."/>
            <person name="Detter J.C."/>
            <person name="Han C."/>
            <person name="Larimer F."/>
            <person name="Land M."/>
            <person name="Hauser L."/>
            <person name="Kyrpides N."/>
            <person name="Ivanova N."/>
            <person name="Marx C.J."/>
            <person name="Richardson P."/>
        </authorList>
    </citation>
    <scope>NUCLEOTIDE SEQUENCE [LARGE SCALE GENOMIC DNA]</scope>
    <source>
        <strain evidence="2">LMG 21967 / CNCM I-2342 / ORS 2060</strain>
    </source>
</reference>
<evidence type="ECO:0000313" key="1">
    <source>
        <dbReference type="EMBL" id="ACL61166.1"/>
    </source>
</evidence>
<organism evidence="1 2">
    <name type="scientific">Methylobacterium nodulans (strain LMG 21967 / CNCM I-2342 / ORS 2060)</name>
    <dbReference type="NCBI Taxonomy" id="460265"/>
    <lineage>
        <taxon>Bacteria</taxon>
        <taxon>Pseudomonadati</taxon>
        <taxon>Pseudomonadota</taxon>
        <taxon>Alphaproteobacteria</taxon>
        <taxon>Hyphomicrobiales</taxon>
        <taxon>Methylobacteriaceae</taxon>
        <taxon>Methylobacterium</taxon>
    </lineage>
</organism>
<proteinExistence type="predicted"/>
<evidence type="ECO:0000313" key="2">
    <source>
        <dbReference type="Proteomes" id="UP000008207"/>
    </source>
</evidence>
<dbReference type="Proteomes" id="UP000008207">
    <property type="component" value="Chromosome"/>
</dbReference>
<sequence>MNAMARFVYPLRPDSVRVMSSGYLAAAIWCADLAAAAAPPRPRSATVHRLVPKAQARAPVTRPAAILPFARVAAR</sequence>
<protein>
    <submittedName>
        <fullName evidence="1">Uncharacterized protein</fullName>
    </submittedName>
</protein>
<gene>
    <name evidence="1" type="ordered locus">Mnod_6381</name>
</gene>